<gene>
    <name evidence="1" type="ORF">CDAUBV1_LOCUS15005</name>
</gene>
<comment type="caution">
    <text evidence="1">The sequence shown here is derived from an EMBL/GenBank/DDBJ whole genome shotgun (WGS) entry which is preliminary data.</text>
</comment>
<organism evidence="1 2">
    <name type="scientific">Calicophoron daubneyi</name>
    <name type="common">Rumen fluke</name>
    <name type="synonym">Paramphistomum daubneyi</name>
    <dbReference type="NCBI Taxonomy" id="300641"/>
    <lineage>
        <taxon>Eukaryota</taxon>
        <taxon>Metazoa</taxon>
        <taxon>Spiralia</taxon>
        <taxon>Lophotrochozoa</taxon>
        <taxon>Platyhelminthes</taxon>
        <taxon>Trematoda</taxon>
        <taxon>Digenea</taxon>
        <taxon>Plagiorchiida</taxon>
        <taxon>Pronocephalata</taxon>
        <taxon>Paramphistomoidea</taxon>
        <taxon>Paramphistomidae</taxon>
        <taxon>Calicophoron</taxon>
    </lineage>
</organism>
<evidence type="ECO:0000313" key="2">
    <source>
        <dbReference type="Proteomes" id="UP001497525"/>
    </source>
</evidence>
<reference evidence="1" key="1">
    <citation type="submission" date="2024-06" db="EMBL/GenBank/DDBJ databases">
        <authorList>
            <person name="Liu X."/>
            <person name="Lenzi L."/>
            <person name="Haldenby T S."/>
            <person name="Uol C."/>
        </authorList>
    </citation>
    <scope>NUCLEOTIDE SEQUENCE</scope>
</reference>
<dbReference type="AlphaFoldDB" id="A0AAV2TV31"/>
<sequence length="77" mass="8548">MSASNNITGQVKQLDDVDAAYVVEGVSEQRIKDAFTLSSTAKFTLAQGFGLKLSTQDIFSFLCSTRNLEAYWFVFIL</sequence>
<dbReference type="EMBL" id="CAXLJL010000645">
    <property type="protein sequence ID" value="CAL5139811.1"/>
    <property type="molecule type" value="Genomic_DNA"/>
</dbReference>
<dbReference type="Proteomes" id="UP001497525">
    <property type="component" value="Unassembled WGS sequence"/>
</dbReference>
<proteinExistence type="predicted"/>
<protein>
    <submittedName>
        <fullName evidence="1">Uncharacterized protein</fullName>
    </submittedName>
</protein>
<name>A0AAV2TV31_CALDB</name>
<evidence type="ECO:0000313" key="1">
    <source>
        <dbReference type="EMBL" id="CAL5139811.1"/>
    </source>
</evidence>
<accession>A0AAV2TV31</accession>